<evidence type="ECO:0000259" key="3">
    <source>
        <dbReference type="Pfam" id="PF00535"/>
    </source>
</evidence>
<keyword evidence="5" id="KW-1185">Reference proteome</keyword>
<feature type="domain" description="Glycosyltransferase 2-like" evidence="3">
    <location>
        <begin position="6"/>
        <end position="146"/>
    </location>
</feature>
<dbReference type="PANTHER" id="PTHR22916:SF51">
    <property type="entry name" value="GLYCOSYLTRANSFERASE EPSH-RELATED"/>
    <property type="match status" value="1"/>
</dbReference>
<dbReference type="PANTHER" id="PTHR22916">
    <property type="entry name" value="GLYCOSYLTRANSFERASE"/>
    <property type="match status" value="1"/>
</dbReference>
<accession>A0A420DM79</accession>
<dbReference type="GO" id="GO:0016758">
    <property type="term" value="F:hexosyltransferase activity"/>
    <property type="evidence" value="ECO:0007669"/>
    <property type="project" value="UniProtKB-ARBA"/>
</dbReference>
<evidence type="ECO:0000313" key="5">
    <source>
        <dbReference type="Proteomes" id="UP000284892"/>
    </source>
</evidence>
<dbReference type="Gene3D" id="3.90.550.10">
    <property type="entry name" value="Spore Coat Polysaccharide Biosynthesis Protein SpsA, Chain A"/>
    <property type="match status" value="1"/>
</dbReference>
<dbReference type="RefSeq" id="WP_120200626.1">
    <property type="nucleotide sequence ID" value="NZ_RAQJ01000002.1"/>
</dbReference>
<reference evidence="4 5" key="1">
    <citation type="submission" date="2018-09" db="EMBL/GenBank/DDBJ databases">
        <title>Genomic Encyclopedia of Archaeal and Bacterial Type Strains, Phase II (KMG-II): from individual species to whole genera.</title>
        <authorList>
            <person name="Goeker M."/>
        </authorList>
    </citation>
    <scope>NUCLEOTIDE SEQUENCE [LARGE SCALE GENOMIC DNA]</scope>
    <source>
        <strain evidence="4 5">DSM 26283</strain>
    </source>
</reference>
<dbReference type="AlphaFoldDB" id="A0A420DM79"/>
<dbReference type="OrthoDB" id="396512at2"/>
<name>A0A420DM79_9FLAO</name>
<protein>
    <submittedName>
        <fullName evidence="4">Glycosyl transferase family 2</fullName>
    </submittedName>
</protein>
<keyword evidence="2 4" id="KW-0808">Transferase</keyword>
<evidence type="ECO:0000256" key="2">
    <source>
        <dbReference type="ARBA" id="ARBA00022679"/>
    </source>
</evidence>
<dbReference type="Pfam" id="PF00535">
    <property type="entry name" value="Glycos_transf_2"/>
    <property type="match status" value="1"/>
</dbReference>
<evidence type="ECO:0000313" key="4">
    <source>
        <dbReference type="EMBL" id="RKE95310.1"/>
    </source>
</evidence>
<dbReference type="CDD" id="cd00761">
    <property type="entry name" value="Glyco_tranf_GTA_type"/>
    <property type="match status" value="1"/>
</dbReference>
<organism evidence="4 5">
    <name type="scientific">Ichthyenterobacterium magnum</name>
    <dbReference type="NCBI Taxonomy" id="1230530"/>
    <lineage>
        <taxon>Bacteria</taxon>
        <taxon>Pseudomonadati</taxon>
        <taxon>Bacteroidota</taxon>
        <taxon>Flavobacteriia</taxon>
        <taxon>Flavobacteriales</taxon>
        <taxon>Flavobacteriaceae</taxon>
        <taxon>Ichthyenterobacterium</taxon>
    </lineage>
</organism>
<dbReference type="InterPro" id="IPR029044">
    <property type="entry name" value="Nucleotide-diphossugar_trans"/>
</dbReference>
<proteinExistence type="predicted"/>
<dbReference type="Proteomes" id="UP000284892">
    <property type="component" value="Unassembled WGS sequence"/>
</dbReference>
<sequence>MNPTISIIVPIYNVEKYIHKCIDSIINQTYTQLEIILVDDESPDNCGLICDQYSKKDNRIKVIHQKNKGLSGARNSGIKIATGSYIGFVDSDDYIHKKMYETLITQTLLHKSDLTSCTIIESSKNNNEVQLENMQPIALGKKEILYNYFNYGFYVMRNLYSKKLITSCKFDENIPFVEDIFFGTDIITKANKGVFINAPLYFYNVDNTTSLTKVNYNKNTFLSLKANTYMQTKMKDIFPNDIDLHDFIKNRIIGNCLYHFQNLYLKINTHLDKDGVLKTKAKQVYNDNFSFFKKPSTFKTIVRLLNTKQLKYFYRFYFFLVNKTYKTDTQ</sequence>
<dbReference type="EMBL" id="RAQJ01000002">
    <property type="protein sequence ID" value="RKE95310.1"/>
    <property type="molecule type" value="Genomic_DNA"/>
</dbReference>
<gene>
    <name evidence="4" type="ORF">BXY80_1497</name>
</gene>
<dbReference type="SUPFAM" id="SSF53448">
    <property type="entry name" value="Nucleotide-diphospho-sugar transferases"/>
    <property type="match status" value="1"/>
</dbReference>
<dbReference type="InterPro" id="IPR001173">
    <property type="entry name" value="Glyco_trans_2-like"/>
</dbReference>
<comment type="caution">
    <text evidence="4">The sequence shown here is derived from an EMBL/GenBank/DDBJ whole genome shotgun (WGS) entry which is preliminary data.</text>
</comment>
<keyword evidence="1" id="KW-0328">Glycosyltransferase</keyword>
<evidence type="ECO:0000256" key="1">
    <source>
        <dbReference type="ARBA" id="ARBA00022676"/>
    </source>
</evidence>